<feature type="transmembrane region" description="Helical" evidence="1">
    <location>
        <begin position="336"/>
        <end position="361"/>
    </location>
</feature>
<sequence length="401" mass="41604">MIEIDAFLSFNIAVSLLLGGKLITRWSRTLQRYSIPEAVTGGVLCAAAVAVIYGLTGRQVHFTLGARDFLLLMFFASIGLNSDLRSLLAGGRPLAVLLGLATVFMLMQNLLGVGLAELFGLPAAAGLMAGSISLTGGAGTTMAWAPVFTGLYGVSNAAEIGLAASTAGLIAACVIGGPMATWLIRRHRLSGPAGEPLEVGAPPAAREPLDYFAVLWALLVINLAVLGGMALHGLIDSAGLTLPRFVTCLIAGIVIRNVTPAWARLRLAQLWPGMQQGMALISDIALGLFLVMALMGLQLWELSGVLRFILVAIALQVALTVAWTLFVVFRAMGADYEAAVTCAGFGGITLGSTATAIANITAVAQQYGAAHQAFIIVPLVCGFFIDLVNAAVIAAFLAVLA</sequence>
<feature type="transmembrane region" description="Helical" evidence="1">
    <location>
        <begin position="94"/>
        <end position="116"/>
    </location>
</feature>
<dbReference type="PANTHER" id="PTHR36178">
    <property type="entry name" value="SLR0625 PROTEIN"/>
    <property type="match status" value="1"/>
</dbReference>
<feature type="transmembrane region" description="Helical" evidence="1">
    <location>
        <begin position="306"/>
        <end position="329"/>
    </location>
</feature>
<comment type="similarity">
    <text evidence="1">Belongs to the glutamate:Na(+) symporter (ESS) (TC 2.A.27) family.</text>
</comment>
<evidence type="ECO:0000256" key="2">
    <source>
        <dbReference type="NCBIfam" id="TIGR00210"/>
    </source>
</evidence>
<proteinExistence type="inferred from homology"/>
<protein>
    <recommendedName>
        <fullName evidence="1 2">Sodium/glutamate symporter</fullName>
    </recommendedName>
</protein>
<accession>A0ABV7LB56</accession>
<feature type="transmembrane region" description="Helical" evidence="1">
    <location>
        <begin position="241"/>
        <end position="259"/>
    </location>
</feature>
<keyword evidence="1" id="KW-0769">Symport</keyword>
<name>A0ABV7LB56_9HYPH</name>
<keyword evidence="4" id="KW-1185">Reference proteome</keyword>
<feature type="transmembrane region" description="Helical" evidence="1">
    <location>
        <begin position="62"/>
        <end position="82"/>
    </location>
</feature>
<keyword evidence="1" id="KW-0813">Transport</keyword>
<feature type="transmembrane region" description="Helical" evidence="1">
    <location>
        <begin position="160"/>
        <end position="184"/>
    </location>
</feature>
<keyword evidence="1" id="KW-0739">Sodium transport</keyword>
<gene>
    <name evidence="1 3" type="primary">gltS</name>
    <name evidence="3" type="ORF">ACFOEX_00530</name>
</gene>
<dbReference type="NCBIfam" id="TIGR00210">
    <property type="entry name" value="gltS"/>
    <property type="match status" value="1"/>
</dbReference>
<feature type="transmembrane region" description="Helical" evidence="1">
    <location>
        <begin position="35"/>
        <end position="56"/>
    </location>
</feature>
<reference evidence="4" key="1">
    <citation type="journal article" date="2019" name="Int. J. Syst. Evol. Microbiol.">
        <title>The Global Catalogue of Microorganisms (GCM) 10K type strain sequencing project: providing services to taxonomists for standard genome sequencing and annotation.</title>
        <authorList>
            <consortium name="The Broad Institute Genomics Platform"/>
            <consortium name="The Broad Institute Genome Sequencing Center for Infectious Disease"/>
            <person name="Wu L."/>
            <person name="Ma J."/>
        </authorList>
    </citation>
    <scope>NUCLEOTIDE SEQUENCE [LARGE SCALE GENOMIC DNA]</scope>
    <source>
        <strain evidence="4">CCM 7941</strain>
    </source>
</reference>
<keyword evidence="1" id="KW-0029">Amino-acid transport</keyword>
<organism evidence="3 4">
    <name type="scientific">Camelimonas abortus</name>
    <dbReference type="NCBI Taxonomy" id="1017184"/>
    <lineage>
        <taxon>Bacteria</taxon>
        <taxon>Pseudomonadati</taxon>
        <taxon>Pseudomonadota</taxon>
        <taxon>Alphaproteobacteria</taxon>
        <taxon>Hyphomicrobiales</taxon>
        <taxon>Chelatococcaceae</taxon>
        <taxon>Camelimonas</taxon>
    </lineage>
</organism>
<comment type="function">
    <text evidence="1">Catalyzes the sodium-dependent transport of glutamate.</text>
</comment>
<dbReference type="Pfam" id="PF03616">
    <property type="entry name" value="Glt_symporter"/>
    <property type="match status" value="1"/>
</dbReference>
<dbReference type="Proteomes" id="UP001595536">
    <property type="component" value="Unassembled WGS sequence"/>
</dbReference>
<evidence type="ECO:0000313" key="4">
    <source>
        <dbReference type="Proteomes" id="UP001595536"/>
    </source>
</evidence>
<keyword evidence="1" id="KW-1003">Cell membrane</keyword>
<keyword evidence="1" id="KW-0472">Membrane</keyword>
<feature type="transmembrane region" description="Helical" evidence="1">
    <location>
        <begin position="6"/>
        <end position="23"/>
    </location>
</feature>
<keyword evidence="1" id="KW-0812">Transmembrane</keyword>
<dbReference type="PANTHER" id="PTHR36178:SF1">
    <property type="entry name" value="SODIUM_GLUTAMATE SYMPORTER"/>
    <property type="match status" value="1"/>
</dbReference>
<dbReference type="HAMAP" id="MF_02062">
    <property type="entry name" value="GltS"/>
    <property type="match status" value="1"/>
</dbReference>
<comment type="caution">
    <text evidence="3">The sequence shown here is derived from an EMBL/GenBank/DDBJ whole genome shotgun (WGS) entry which is preliminary data.</text>
</comment>
<dbReference type="InterPro" id="IPR004445">
    <property type="entry name" value="GltS"/>
</dbReference>
<comment type="subcellular location">
    <subcellularLocation>
        <location evidence="1">Cell inner membrane</location>
        <topology evidence="1">Multi-pass membrane protein</topology>
    </subcellularLocation>
</comment>
<feature type="transmembrane region" description="Helical" evidence="1">
    <location>
        <begin position="211"/>
        <end position="235"/>
    </location>
</feature>
<keyword evidence="1" id="KW-0997">Cell inner membrane</keyword>
<keyword evidence="1" id="KW-0915">Sodium</keyword>
<evidence type="ECO:0000256" key="1">
    <source>
        <dbReference type="HAMAP-Rule" id="MF_02062"/>
    </source>
</evidence>
<keyword evidence="1" id="KW-0406">Ion transport</keyword>
<dbReference type="EMBL" id="JBHRUV010000003">
    <property type="protein sequence ID" value="MFC3264845.1"/>
    <property type="molecule type" value="Genomic_DNA"/>
</dbReference>
<feature type="transmembrane region" description="Helical" evidence="1">
    <location>
        <begin position="280"/>
        <end position="300"/>
    </location>
</feature>
<feature type="transmembrane region" description="Helical" evidence="1">
    <location>
        <begin position="373"/>
        <end position="400"/>
    </location>
</feature>
<keyword evidence="1" id="KW-1133">Transmembrane helix</keyword>
<evidence type="ECO:0000313" key="3">
    <source>
        <dbReference type="EMBL" id="MFC3264845.1"/>
    </source>
</evidence>
<dbReference type="RefSeq" id="WP_376830600.1">
    <property type="nucleotide sequence ID" value="NZ_JBHLWR010000006.1"/>
</dbReference>